<feature type="compositionally biased region" description="Basic and acidic residues" evidence="4">
    <location>
        <begin position="715"/>
        <end position="728"/>
    </location>
</feature>
<evidence type="ECO:0000256" key="1">
    <source>
        <dbReference type="ARBA" id="ARBA00004496"/>
    </source>
</evidence>
<sequence>MISDFSSNAETKSDSEEDSGNYALWEALSKKQTRHKTGSQQLLQATQMEVGYFRGSPEDFLNGHFLNAPQKLCEGMDSPEFSLLSSMRGDFKSELYVQPHYKEAYRLAIDRLVEEGREAYHDVLKAERIGNILSDEEIFFITTNAEQLVPQTSIEEKNCPADKQSSSGTYWPVKSDAETPNLELGWPDFLDEKIPTKIDLLFHPPRPNNPTIKEVIRKHIQDARQVIALVMDAFTDVDIFKEAVDASIQGVAVYVLLDHSHLKSFLSMAESLDIKVQQLRHMRVRTVKGQDYLCRSGAKFHGALEQKFLLVDCHIAIYGSYSYTWSFEKINQSMVQVIRGHLVKSYDEEFRILYAKSTVPAELSPPEGWSVQNDLIGQPILTKLIGRHDQLRFSFDTAYQRTNERNFLMRDLEDRPFDKENNIRNGITVHGHKPQFPYFDSEDSMNNNKRHSYAGERGDGYLSQHLKLRGSNWNVGDGKNGQINHSKNNYLQVPQKYRGQSMKQVPFMQQNKSPLQNVSKSLMQTRRIETYLNNSDTPFAEPCDYLNQFGALDKGGSFMQGRIRNSLALGPTLPEQMGLPRFTNTSRGVGPLATPKTHLHHSSLKWNPEEAEKRVNSEDFMAKQQSQQVIDDFSPNSGLGPGKNSYASLGRTQQILTSPEYLTDNWYKRHSVADPRSNTESACESPDELYGSFERTPVSRSTAAINTQSKAYRSSLKEDQRSVSHYDVKSVTNTKSSNSQIWKEPLSRALSAAALGHKSKNSIDRPNNASSSEKKRNWKIKSLLNIPERKADPIDSMKTPSVTSGDSTDTLTAEEEERISCKGKNLHQTMSSSVKASGNHKDSGEEDNPKFSKPRFVTEENPSPSQSACDKTTAAKKTSAPDRSLRLGSENRLYSRFEPFCSLEKKLPNSQGKSKSFSKADVEHSAIRVTKTHHENKLEKLFHRMGSLLHKNK</sequence>
<feature type="compositionally biased region" description="Polar residues" evidence="4">
    <location>
        <begin position="798"/>
        <end position="811"/>
    </location>
</feature>
<feature type="compositionally biased region" description="Polar residues" evidence="4">
    <location>
        <begin position="730"/>
        <end position="740"/>
    </location>
</feature>
<name>A0A8C7XVF5_9TELE</name>
<dbReference type="GO" id="GO:0007165">
    <property type="term" value="P:signal transduction"/>
    <property type="evidence" value="ECO:0007669"/>
    <property type="project" value="TreeGrafter"/>
</dbReference>
<protein>
    <submittedName>
        <fullName evidence="6">Family with sequence similarity 83 member B</fullName>
    </submittedName>
</protein>
<feature type="domain" description="Scaffolding anchor of CK1" evidence="5">
    <location>
        <begin position="93"/>
        <end position="358"/>
    </location>
</feature>
<evidence type="ECO:0000256" key="2">
    <source>
        <dbReference type="ARBA" id="ARBA00006937"/>
    </source>
</evidence>
<dbReference type="Gene3D" id="3.30.870.10">
    <property type="entry name" value="Endonuclease Chain A"/>
    <property type="match status" value="1"/>
</dbReference>
<feature type="compositionally biased region" description="Polar residues" evidence="4">
    <location>
        <begin position="826"/>
        <end position="836"/>
    </location>
</feature>
<reference evidence="6" key="1">
    <citation type="submission" date="2025-08" db="UniProtKB">
        <authorList>
            <consortium name="Ensembl"/>
        </authorList>
    </citation>
    <scope>IDENTIFICATION</scope>
</reference>
<evidence type="ECO:0000313" key="7">
    <source>
        <dbReference type="Proteomes" id="UP000694383"/>
    </source>
</evidence>
<evidence type="ECO:0000256" key="4">
    <source>
        <dbReference type="SAM" id="MobiDB-lite"/>
    </source>
</evidence>
<feature type="compositionally biased region" description="Basic and acidic residues" evidence="4">
    <location>
        <begin position="839"/>
        <end position="850"/>
    </location>
</feature>
<comment type="similarity">
    <text evidence="2">Belongs to the FAM83 family.</text>
</comment>
<dbReference type="GO" id="GO:0019901">
    <property type="term" value="F:protein kinase binding"/>
    <property type="evidence" value="ECO:0007669"/>
    <property type="project" value="TreeGrafter"/>
</dbReference>
<proteinExistence type="inferred from homology"/>
<feature type="region of interest" description="Disordered" evidence="4">
    <location>
        <begin position="672"/>
        <end position="692"/>
    </location>
</feature>
<dbReference type="GeneTree" id="ENSGT00940000157889"/>
<dbReference type="InterPro" id="IPR012461">
    <property type="entry name" value="SACK1"/>
</dbReference>
<evidence type="ECO:0000259" key="5">
    <source>
        <dbReference type="Pfam" id="PF07894"/>
    </source>
</evidence>
<comment type="subcellular location">
    <subcellularLocation>
        <location evidence="1">Cytoplasm</location>
    </subcellularLocation>
</comment>
<dbReference type="Proteomes" id="UP000694383">
    <property type="component" value="Unplaced"/>
</dbReference>
<reference evidence="6" key="2">
    <citation type="submission" date="2025-09" db="UniProtKB">
        <authorList>
            <consortium name="Ensembl"/>
        </authorList>
    </citation>
    <scope>IDENTIFICATION</scope>
</reference>
<dbReference type="SUPFAM" id="SSF56024">
    <property type="entry name" value="Phospholipase D/nuclease"/>
    <property type="match status" value="1"/>
</dbReference>
<feature type="compositionally biased region" description="Polar residues" evidence="4">
    <location>
        <begin position="860"/>
        <end position="870"/>
    </location>
</feature>
<dbReference type="PANTHER" id="PTHR16181:SF29">
    <property type="entry name" value="PROTEIN FAM83A-RELATED"/>
    <property type="match status" value="1"/>
</dbReference>
<evidence type="ECO:0000256" key="3">
    <source>
        <dbReference type="ARBA" id="ARBA00022490"/>
    </source>
</evidence>
<feature type="region of interest" description="Disordered" evidence="4">
    <location>
        <begin position="757"/>
        <end position="887"/>
    </location>
</feature>
<organism evidence="6 7">
    <name type="scientific">Oryzias sinensis</name>
    <name type="common">Chinese medaka</name>
    <dbReference type="NCBI Taxonomy" id="183150"/>
    <lineage>
        <taxon>Eukaryota</taxon>
        <taxon>Metazoa</taxon>
        <taxon>Chordata</taxon>
        <taxon>Craniata</taxon>
        <taxon>Vertebrata</taxon>
        <taxon>Euteleostomi</taxon>
        <taxon>Actinopterygii</taxon>
        <taxon>Neopterygii</taxon>
        <taxon>Teleostei</taxon>
        <taxon>Neoteleostei</taxon>
        <taxon>Acanthomorphata</taxon>
        <taxon>Ovalentaria</taxon>
        <taxon>Atherinomorphae</taxon>
        <taxon>Beloniformes</taxon>
        <taxon>Adrianichthyidae</taxon>
        <taxon>Oryziinae</taxon>
        <taxon>Oryzias</taxon>
    </lineage>
</organism>
<evidence type="ECO:0000313" key="6">
    <source>
        <dbReference type="Ensembl" id="ENSOSIP00000019158.1"/>
    </source>
</evidence>
<dbReference type="AlphaFoldDB" id="A0A8C7XVF5"/>
<dbReference type="GO" id="GO:0005737">
    <property type="term" value="C:cytoplasm"/>
    <property type="evidence" value="ECO:0007669"/>
    <property type="project" value="UniProtKB-SubCell"/>
</dbReference>
<dbReference type="Pfam" id="PF07894">
    <property type="entry name" value="SACK1"/>
    <property type="match status" value="1"/>
</dbReference>
<dbReference type="FunFam" id="3.30.870.10:FF:000004">
    <property type="entry name" value="protein FAM83H isoform X2"/>
    <property type="match status" value="1"/>
</dbReference>
<feature type="region of interest" description="Disordered" evidence="4">
    <location>
        <begin position="712"/>
        <end position="740"/>
    </location>
</feature>
<keyword evidence="7" id="KW-1185">Reference proteome</keyword>
<dbReference type="Ensembl" id="ENSOSIT00000020233.1">
    <property type="protein sequence ID" value="ENSOSIP00000019158.1"/>
    <property type="gene ID" value="ENSOSIG00000010326.1"/>
</dbReference>
<dbReference type="GO" id="GO:0016020">
    <property type="term" value="C:membrane"/>
    <property type="evidence" value="ECO:0007669"/>
    <property type="project" value="TreeGrafter"/>
</dbReference>
<dbReference type="InterPro" id="IPR050944">
    <property type="entry name" value="FAM83"/>
</dbReference>
<dbReference type="PANTHER" id="PTHR16181">
    <property type="entry name" value="PROTEIN FAM83A-RELATED"/>
    <property type="match status" value="1"/>
</dbReference>
<keyword evidence="3" id="KW-0963">Cytoplasm</keyword>
<accession>A0A8C7XVF5</accession>